<dbReference type="Gene3D" id="3.40.50.10330">
    <property type="entry name" value="Probable inorganic polyphosphate/atp-NAD kinase, domain 1"/>
    <property type="match status" value="1"/>
</dbReference>
<sequence length="492" mass="55671">MQNCSDYCITIFSKMAYNLSVDGKTTECKIQDNKLIFGGGTTSTSVDVIDIINVAEAENNSFKLHFINKSKSPIWRRSCMNVTGDSDVCNKLMCEIKDIMKQVSPKPRKFLVMINPVGGKQSGEKSYKDIVAPVFNLAGITTEVIVSERPKHVIDVMNSYDFSETDGIVLCGGDGTYHECIATLLRRFQNEAGIDLNDINAPIKPLPFPVAMIPTGTGNVIAGTNYETDDIETAALHIVRDMLHHMNTTRWLKGKARLLIPLYWFMFKRHREFQVEIEFNNDCKQRKKDSTPEESTSNEDAEITKNSETVKGNYIASLAFIDDITDDDFNNLGNLQDSNCTAMLLYKRSGRLALVSHFKDMKNRCPDAIVRGIYFQLSSIVDDVSDDDFQLVSRLQDTHSSIMIMYKPCGRLELMKHFKRIIQKSPDAFQFDFLHNVKFTGFKFRLVNEGQCQSSNTDGQKRFIAVDGEVVEISGTEFECKWHKGIIPFPIL</sequence>
<dbReference type="InterPro" id="IPR017438">
    <property type="entry name" value="ATP-NAD_kinase_N"/>
</dbReference>
<dbReference type="PANTHER" id="PTHR12358">
    <property type="entry name" value="SPHINGOSINE KINASE"/>
    <property type="match status" value="1"/>
</dbReference>
<dbReference type="Gene3D" id="2.60.200.40">
    <property type="match status" value="1"/>
</dbReference>
<dbReference type="PANTHER" id="PTHR12358:SF111">
    <property type="entry name" value="CERAMIDE KINASE, ISOFORM A"/>
    <property type="match status" value="1"/>
</dbReference>
<dbReference type="SMART" id="SM00046">
    <property type="entry name" value="DAGKc"/>
    <property type="match status" value="1"/>
</dbReference>
<evidence type="ECO:0000259" key="2">
    <source>
        <dbReference type="PROSITE" id="PS50146"/>
    </source>
</evidence>
<protein>
    <recommendedName>
        <fullName evidence="2">DAGKc domain-containing protein</fullName>
    </recommendedName>
</protein>
<dbReference type="InterPro" id="IPR001206">
    <property type="entry name" value="Diacylglycerol_kinase_cat_dom"/>
</dbReference>
<feature type="region of interest" description="Disordered" evidence="1">
    <location>
        <begin position="283"/>
        <end position="304"/>
    </location>
</feature>
<dbReference type="Pfam" id="PF00781">
    <property type="entry name" value="DAGK_cat"/>
    <property type="match status" value="1"/>
</dbReference>
<evidence type="ECO:0000313" key="4">
    <source>
        <dbReference type="Proteomes" id="UP001217089"/>
    </source>
</evidence>
<comment type="caution">
    <text evidence="3">The sequence shown here is derived from an EMBL/GenBank/DDBJ whole genome shotgun (WGS) entry which is preliminary data.</text>
</comment>
<organism evidence="3 4">
    <name type="scientific">Tegillarca granosa</name>
    <name type="common">Malaysian cockle</name>
    <name type="synonym">Anadara granosa</name>
    <dbReference type="NCBI Taxonomy" id="220873"/>
    <lineage>
        <taxon>Eukaryota</taxon>
        <taxon>Metazoa</taxon>
        <taxon>Spiralia</taxon>
        <taxon>Lophotrochozoa</taxon>
        <taxon>Mollusca</taxon>
        <taxon>Bivalvia</taxon>
        <taxon>Autobranchia</taxon>
        <taxon>Pteriomorphia</taxon>
        <taxon>Arcoida</taxon>
        <taxon>Arcoidea</taxon>
        <taxon>Arcidae</taxon>
        <taxon>Tegillarca</taxon>
    </lineage>
</organism>
<dbReference type="SUPFAM" id="SSF111331">
    <property type="entry name" value="NAD kinase/diacylglycerol kinase-like"/>
    <property type="match status" value="1"/>
</dbReference>
<dbReference type="Proteomes" id="UP001217089">
    <property type="component" value="Unassembled WGS sequence"/>
</dbReference>
<dbReference type="InterPro" id="IPR050187">
    <property type="entry name" value="Lipid_Phosphate_FormReg"/>
</dbReference>
<dbReference type="EMBL" id="JARBDR010000917">
    <property type="protein sequence ID" value="KAJ8302838.1"/>
    <property type="molecule type" value="Genomic_DNA"/>
</dbReference>
<name>A0ABQ9EBX9_TEGGR</name>
<feature type="domain" description="DAGKc" evidence="2">
    <location>
        <begin position="105"/>
        <end position="254"/>
    </location>
</feature>
<gene>
    <name evidence="3" type="ORF">KUTeg_019234</name>
</gene>
<proteinExistence type="predicted"/>
<evidence type="ECO:0000313" key="3">
    <source>
        <dbReference type="EMBL" id="KAJ8302838.1"/>
    </source>
</evidence>
<accession>A0ABQ9EBX9</accession>
<evidence type="ECO:0000256" key="1">
    <source>
        <dbReference type="SAM" id="MobiDB-lite"/>
    </source>
</evidence>
<keyword evidence="4" id="KW-1185">Reference proteome</keyword>
<reference evidence="3 4" key="1">
    <citation type="submission" date="2022-12" db="EMBL/GenBank/DDBJ databases">
        <title>Chromosome-level genome of Tegillarca granosa.</title>
        <authorList>
            <person name="Kim J."/>
        </authorList>
    </citation>
    <scope>NUCLEOTIDE SEQUENCE [LARGE SCALE GENOMIC DNA]</scope>
    <source>
        <strain evidence="3">Teg-2019</strain>
        <tissue evidence="3">Adductor muscle</tissue>
    </source>
</reference>
<dbReference type="PROSITE" id="PS50146">
    <property type="entry name" value="DAGK"/>
    <property type="match status" value="1"/>
</dbReference>
<dbReference type="InterPro" id="IPR016064">
    <property type="entry name" value="NAD/diacylglycerol_kinase_sf"/>
</dbReference>